<dbReference type="OrthoDB" id="6359816at2759"/>
<organism evidence="3 4">
    <name type="scientific">Tuber borchii</name>
    <name type="common">White truffle</name>
    <dbReference type="NCBI Taxonomy" id="42251"/>
    <lineage>
        <taxon>Eukaryota</taxon>
        <taxon>Fungi</taxon>
        <taxon>Dikarya</taxon>
        <taxon>Ascomycota</taxon>
        <taxon>Pezizomycotina</taxon>
        <taxon>Pezizomycetes</taxon>
        <taxon>Pezizales</taxon>
        <taxon>Tuberaceae</taxon>
        <taxon>Tuber</taxon>
    </lineage>
</organism>
<protein>
    <recommendedName>
        <fullName evidence="2">BTB domain-containing protein</fullName>
    </recommendedName>
</protein>
<dbReference type="AlphaFoldDB" id="A0A2T6ZQK9"/>
<dbReference type="SUPFAM" id="SSF54695">
    <property type="entry name" value="POZ domain"/>
    <property type="match status" value="1"/>
</dbReference>
<dbReference type="PANTHER" id="PTHR47843:SF2">
    <property type="entry name" value="BTB DOMAIN-CONTAINING PROTEIN"/>
    <property type="match status" value="1"/>
</dbReference>
<feature type="compositionally biased region" description="Low complexity" evidence="1">
    <location>
        <begin position="210"/>
        <end position="219"/>
    </location>
</feature>
<evidence type="ECO:0000256" key="1">
    <source>
        <dbReference type="SAM" id="MobiDB-lite"/>
    </source>
</evidence>
<feature type="domain" description="BTB" evidence="2">
    <location>
        <begin position="15"/>
        <end position="84"/>
    </location>
</feature>
<dbReference type="PROSITE" id="PS50097">
    <property type="entry name" value="BTB"/>
    <property type="match status" value="1"/>
</dbReference>
<dbReference type="InterPro" id="IPR000210">
    <property type="entry name" value="BTB/POZ_dom"/>
</dbReference>
<evidence type="ECO:0000259" key="2">
    <source>
        <dbReference type="PROSITE" id="PS50097"/>
    </source>
</evidence>
<feature type="region of interest" description="Disordered" evidence="1">
    <location>
        <begin position="209"/>
        <end position="238"/>
    </location>
</feature>
<reference evidence="3 4" key="1">
    <citation type="submission" date="2017-04" db="EMBL/GenBank/DDBJ databases">
        <title>Draft genome sequence of Tuber borchii Vittad., a whitish edible truffle.</title>
        <authorList>
            <consortium name="DOE Joint Genome Institute"/>
            <person name="Murat C."/>
            <person name="Kuo A."/>
            <person name="Barry K.W."/>
            <person name="Clum A."/>
            <person name="Dockter R.B."/>
            <person name="Fauchery L."/>
            <person name="Iotti M."/>
            <person name="Kohler A."/>
            <person name="Labutti K."/>
            <person name="Lindquist E.A."/>
            <person name="Lipzen A."/>
            <person name="Ohm R.A."/>
            <person name="Wang M."/>
            <person name="Grigoriev I.V."/>
            <person name="Zambonelli A."/>
            <person name="Martin F.M."/>
        </authorList>
    </citation>
    <scope>NUCLEOTIDE SEQUENCE [LARGE SCALE GENOMIC DNA]</scope>
    <source>
        <strain evidence="3 4">Tbo3840</strain>
    </source>
</reference>
<keyword evidence="4" id="KW-1185">Reference proteome</keyword>
<dbReference type="Gene3D" id="3.30.710.10">
    <property type="entry name" value="Potassium Channel Kv1.1, Chain A"/>
    <property type="match status" value="1"/>
</dbReference>
<accession>A0A2T6ZQK9</accession>
<evidence type="ECO:0000313" key="3">
    <source>
        <dbReference type="EMBL" id="PUU77770.1"/>
    </source>
</evidence>
<dbReference type="CDD" id="cd18186">
    <property type="entry name" value="BTB_POZ_ZBTB_KLHL-like"/>
    <property type="match status" value="1"/>
</dbReference>
<dbReference type="EMBL" id="NESQ01000141">
    <property type="protein sequence ID" value="PUU77770.1"/>
    <property type="molecule type" value="Genomic_DNA"/>
</dbReference>
<dbReference type="PANTHER" id="PTHR47843">
    <property type="entry name" value="BTB DOMAIN-CONTAINING PROTEIN-RELATED"/>
    <property type="match status" value="1"/>
</dbReference>
<evidence type="ECO:0000313" key="4">
    <source>
        <dbReference type="Proteomes" id="UP000244722"/>
    </source>
</evidence>
<gene>
    <name evidence="3" type="ORF">B9Z19DRAFT_1193783</name>
</gene>
<name>A0A2T6ZQK9_TUBBO</name>
<dbReference type="STRING" id="42251.A0A2T6ZQK9"/>
<dbReference type="Proteomes" id="UP000244722">
    <property type="component" value="Unassembled WGS sequence"/>
</dbReference>
<comment type="caution">
    <text evidence="3">The sequence shown here is derived from an EMBL/GenBank/DDBJ whole genome shotgun (WGS) entry which is preliminary data.</text>
</comment>
<proteinExistence type="predicted"/>
<sequence length="238" mass="26988">MPDHLPDYKYFLFGGTVTLYVGPNGERMEMHKKLLASISPELNKHVNNDMKEGIEGVIRLPDEEEEVLTLFTEWAYTGDYARKNNSALAIVSARMEPGHDPWPSLHKHLQLCVFGDKFNISTLKKLAESKFHTEINRIESMSKRDTTGLVMVIGHAYDNLPSSDPILKFLAQYAAWKLELLRGTTSFNDLILTQPDFLTEFLLHLKGPNAKPTAPATKPQGDDHTPYLVQNRRLTRSP</sequence>
<dbReference type="InterPro" id="IPR011333">
    <property type="entry name" value="SKP1/BTB/POZ_sf"/>
</dbReference>